<reference evidence="1" key="1">
    <citation type="journal article" date="2021" name="bioRxiv">
        <title>Whole Genome Assembly and Annotation of Northern Wild Rice, Zizania palustris L., Supports a Whole Genome Duplication in the Zizania Genus.</title>
        <authorList>
            <person name="Haas M."/>
            <person name="Kono T."/>
            <person name="Macchietto M."/>
            <person name="Millas R."/>
            <person name="McGilp L."/>
            <person name="Shao M."/>
            <person name="Duquette J."/>
            <person name="Hirsch C.N."/>
            <person name="Kimball J."/>
        </authorList>
    </citation>
    <scope>NUCLEOTIDE SEQUENCE</scope>
    <source>
        <tissue evidence="1">Fresh leaf tissue</tissue>
    </source>
</reference>
<dbReference type="Proteomes" id="UP000729402">
    <property type="component" value="Unassembled WGS sequence"/>
</dbReference>
<reference evidence="1" key="2">
    <citation type="submission" date="2021-02" db="EMBL/GenBank/DDBJ databases">
        <authorList>
            <person name="Kimball J.A."/>
            <person name="Haas M.W."/>
            <person name="Macchietto M."/>
            <person name="Kono T."/>
            <person name="Duquette J."/>
            <person name="Shao M."/>
        </authorList>
    </citation>
    <scope>NUCLEOTIDE SEQUENCE</scope>
    <source>
        <tissue evidence="1">Fresh leaf tissue</tissue>
    </source>
</reference>
<proteinExistence type="predicted"/>
<evidence type="ECO:0000313" key="1">
    <source>
        <dbReference type="EMBL" id="KAG8069162.1"/>
    </source>
</evidence>
<protein>
    <submittedName>
        <fullName evidence="1">Uncharacterized protein</fullName>
    </submittedName>
</protein>
<name>A0A8J5SHS4_ZIZPA</name>
<keyword evidence="2" id="KW-1185">Reference proteome</keyword>
<sequence length="74" mass="8382">MLSARWPLVVFGAVLGGVRGKVLAWLQEQHHRRCSPRCVRVWQQKLGIQDSVEQRANRRSRLHKAAALNTSGPL</sequence>
<evidence type="ECO:0000313" key="2">
    <source>
        <dbReference type="Proteomes" id="UP000729402"/>
    </source>
</evidence>
<dbReference type="AlphaFoldDB" id="A0A8J5SHS4"/>
<organism evidence="1 2">
    <name type="scientific">Zizania palustris</name>
    <name type="common">Northern wild rice</name>
    <dbReference type="NCBI Taxonomy" id="103762"/>
    <lineage>
        <taxon>Eukaryota</taxon>
        <taxon>Viridiplantae</taxon>
        <taxon>Streptophyta</taxon>
        <taxon>Embryophyta</taxon>
        <taxon>Tracheophyta</taxon>
        <taxon>Spermatophyta</taxon>
        <taxon>Magnoliopsida</taxon>
        <taxon>Liliopsida</taxon>
        <taxon>Poales</taxon>
        <taxon>Poaceae</taxon>
        <taxon>BOP clade</taxon>
        <taxon>Oryzoideae</taxon>
        <taxon>Oryzeae</taxon>
        <taxon>Zizaniinae</taxon>
        <taxon>Zizania</taxon>
    </lineage>
</organism>
<gene>
    <name evidence="1" type="ORF">GUJ93_ZPchr0005g15264</name>
</gene>
<accession>A0A8J5SHS4</accession>
<comment type="caution">
    <text evidence="1">The sequence shown here is derived from an EMBL/GenBank/DDBJ whole genome shotgun (WGS) entry which is preliminary data.</text>
</comment>
<dbReference type="EMBL" id="JAAALK010000284">
    <property type="protein sequence ID" value="KAG8069162.1"/>
    <property type="molecule type" value="Genomic_DNA"/>
</dbReference>